<keyword evidence="1" id="KW-0547">Nucleotide-binding</keyword>
<dbReference type="KEGG" id="chih:GWR21_29245"/>
<dbReference type="PIRSF" id="PIRSF003073">
    <property type="entry name" value="DNAC_TnpB_IstB"/>
    <property type="match status" value="1"/>
</dbReference>
<evidence type="ECO:0000313" key="5">
    <source>
        <dbReference type="Proteomes" id="UP000476411"/>
    </source>
</evidence>
<dbReference type="EMBL" id="CP048113">
    <property type="protein sequence ID" value="QHS63520.1"/>
    <property type="molecule type" value="Genomic_DNA"/>
</dbReference>
<dbReference type="SUPFAM" id="SSF52540">
    <property type="entry name" value="P-loop containing nucleoside triphosphate hydrolases"/>
    <property type="match status" value="1"/>
</dbReference>
<dbReference type="PANTHER" id="PTHR30050:SF4">
    <property type="entry name" value="ATP-BINDING PROTEIN RV3427C IN INSERTION SEQUENCE-RELATED"/>
    <property type="match status" value="1"/>
</dbReference>
<accession>A0A6B9ZM57</accession>
<dbReference type="PANTHER" id="PTHR30050">
    <property type="entry name" value="CHROMOSOMAL REPLICATION INITIATOR PROTEIN DNAA"/>
    <property type="match status" value="1"/>
</dbReference>
<dbReference type="GO" id="GO:0005524">
    <property type="term" value="F:ATP binding"/>
    <property type="evidence" value="ECO:0007669"/>
    <property type="project" value="UniProtKB-KW"/>
</dbReference>
<evidence type="ECO:0000313" key="4">
    <source>
        <dbReference type="EMBL" id="QHS63520.1"/>
    </source>
</evidence>
<dbReference type="InterPro" id="IPR047661">
    <property type="entry name" value="IstB"/>
</dbReference>
<dbReference type="NCBIfam" id="NF038214">
    <property type="entry name" value="IS21_help_AAA"/>
    <property type="match status" value="1"/>
</dbReference>
<dbReference type="Proteomes" id="UP000476411">
    <property type="component" value="Chromosome"/>
</dbReference>
<dbReference type="GO" id="GO:0006260">
    <property type="term" value="P:DNA replication"/>
    <property type="evidence" value="ECO:0007669"/>
    <property type="project" value="TreeGrafter"/>
</dbReference>
<evidence type="ECO:0000256" key="2">
    <source>
        <dbReference type="ARBA" id="ARBA00022840"/>
    </source>
</evidence>
<protein>
    <submittedName>
        <fullName evidence="4">ATP-binding protein</fullName>
    </submittedName>
</protein>
<dbReference type="InterPro" id="IPR027417">
    <property type="entry name" value="P-loop_NTPase"/>
</dbReference>
<dbReference type="RefSeq" id="WP_162335236.1">
    <property type="nucleotide sequence ID" value="NZ_CP048113.1"/>
</dbReference>
<reference evidence="4 5" key="1">
    <citation type="submission" date="2020-01" db="EMBL/GenBank/DDBJ databases">
        <title>Complete genome sequence of Chitinophaga sp. H33E-04 isolated from quinoa roots.</title>
        <authorList>
            <person name="Weon H.-Y."/>
            <person name="Lee S.A."/>
        </authorList>
    </citation>
    <scope>NUCLEOTIDE SEQUENCE [LARGE SCALE GENOMIC DNA]</scope>
    <source>
        <strain evidence="4 5">H33E-04</strain>
    </source>
</reference>
<dbReference type="InterPro" id="IPR002611">
    <property type="entry name" value="IstB_ATP-bd"/>
</dbReference>
<dbReference type="AlphaFoldDB" id="A0A6B9ZM57"/>
<keyword evidence="5" id="KW-1185">Reference proteome</keyword>
<dbReference type="InterPro" id="IPR028350">
    <property type="entry name" value="DNAC/IstB-like"/>
</dbReference>
<dbReference type="Pfam" id="PF01695">
    <property type="entry name" value="IstB_IS21"/>
    <property type="match status" value="1"/>
</dbReference>
<evidence type="ECO:0000256" key="1">
    <source>
        <dbReference type="ARBA" id="ARBA00022741"/>
    </source>
</evidence>
<organism evidence="4 5">
    <name type="scientific">Chitinophaga agri</name>
    <dbReference type="NCBI Taxonomy" id="2703787"/>
    <lineage>
        <taxon>Bacteria</taxon>
        <taxon>Pseudomonadati</taxon>
        <taxon>Bacteroidota</taxon>
        <taxon>Chitinophagia</taxon>
        <taxon>Chitinophagales</taxon>
        <taxon>Chitinophagaceae</taxon>
        <taxon>Chitinophaga</taxon>
    </lineage>
</organism>
<dbReference type="CDD" id="cd00009">
    <property type="entry name" value="AAA"/>
    <property type="match status" value="1"/>
</dbReference>
<evidence type="ECO:0000259" key="3">
    <source>
        <dbReference type="Pfam" id="PF01695"/>
    </source>
</evidence>
<feature type="domain" description="IstB-like ATP-binding" evidence="3">
    <location>
        <begin position="8"/>
        <end position="241"/>
    </location>
</feature>
<dbReference type="Gene3D" id="3.40.50.300">
    <property type="entry name" value="P-loop containing nucleotide triphosphate hydrolases"/>
    <property type="match status" value="1"/>
</dbReference>
<keyword evidence="2 4" id="KW-0067">ATP-binding</keyword>
<gene>
    <name evidence="4" type="ORF">GWR21_29245</name>
</gene>
<proteinExistence type="predicted"/>
<name>A0A6B9ZM57_9BACT</name>
<sequence>MNTEQTVTQLQQLKLHGMAGRYEALLDLPIHQQPEAHALLAMLTEAELGYRSQQRTGLYIRLSKLRYQAVLEQIHCSPARGFTAEQLQLLCDGSFIEKSENIVISGSTGCGKSYLACALGRQACTLGYRTLYYSMNRFIESLATARLDGTYVKWLNHLAKTPLLILDDFGLQPLTHDMRLTLLQIMEDRYGRGSTIIAAQLPLSKWYDYLNEPTIADAIMDRLTARMHKIDLKGESKRKAKTN</sequence>